<keyword evidence="9" id="KW-0479">Metal-binding</keyword>
<dbReference type="InterPro" id="IPR005111">
    <property type="entry name" value="MoeA_C_domain_IV"/>
</dbReference>
<dbReference type="SUPFAM" id="SSF63882">
    <property type="entry name" value="MoeA N-terminal region -like"/>
    <property type="match status" value="1"/>
</dbReference>
<evidence type="ECO:0000256" key="6">
    <source>
        <dbReference type="ARBA" id="ARBA00022505"/>
    </source>
</evidence>
<dbReference type="InterPro" id="IPR036688">
    <property type="entry name" value="MoeA_C_domain_IV_sf"/>
</dbReference>
<dbReference type="CDD" id="cd00887">
    <property type="entry name" value="MoeA"/>
    <property type="match status" value="1"/>
</dbReference>
<dbReference type="Pfam" id="PF00994">
    <property type="entry name" value="MoCF_biosynth"/>
    <property type="match status" value="1"/>
</dbReference>
<dbReference type="STRING" id="1520.LF65_03648"/>
<evidence type="ECO:0000313" key="11">
    <source>
        <dbReference type="EMBL" id="AJH00205.1"/>
    </source>
</evidence>
<dbReference type="Proteomes" id="UP000031866">
    <property type="component" value="Chromosome"/>
</dbReference>
<dbReference type="OrthoDB" id="9804758at2"/>
<dbReference type="GO" id="GO:0005829">
    <property type="term" value="C:cytosol"/>
    <property type="evidence" value="ECO:0007669"/>
    <property type="project" value="TreeGrafter"/>
</dbReference>
<dbReference type="Gene3D" id="3.90.105.10">
    <property type="entry name" value="Molybdopterin biosynthesis moea protein, domain 2"/>
    <property type="match status" value="1"/>
</dbReference>
<accession>A0A0B5QDC8</accession>
<dbReference type="InterPro" id="IPR036425">
    <property type="entry name" value="MoaB/Mog-like_dom_sf"/>
</dbReference>
<name>A0A0B5QDC8_CLOBE</name>
<dbReference type="AlphaFoldDB" id="A0A0B5QDC8"/>
<keyword evidence="7 9" id="KW-0501">Molybdenum cofactor biosynthesis</keyword>
<comment type="catalytic activity">
    <reaction evidence="8">
        <text>adenylyl-molybdopterin + molybdate = Mo-molybdopterin + AMP + H(+)</text>
        <dbReference type="Rhea" id="RHEA:35047"/>
        <dbReference type="ChEBI" id="CHEBI:15378"/>
        <dbReference type="ChEBI" id="CHEBI:36264"/>
        <dbReference type="ChEBI" id="CHEBI:62727"/>
        <dbReference type="ChEBI" id="CHEBI:71302"/>
        <dbReference type="ChEBI" id="CHEBI:456215"/>
        <dbReference type="EC" id="2.10.1.1"/>
    </reaction>
</comment>
<keyword evidence="6 9" id="KW-0500">Molybdenum</keyword>
<evidence type="ECO:0000313" key="12">
    <source>
        <dbReference type="Proteomes" id="UP000031866"/>
    </source>
</evidence>
<evidence type="ECO:0000256" key="3">
    <source>
        <dbReference type="ARBA" id="ARBA00010763"/>
    </source>
</evidence>
<organism evidence="11 12">
    <name type="scientific">Clostridium beijerinckii</name>
    <name type="common">Clostridium MP</name>
    <dbReference type="NCBI Taxonomy" id="1520"/>
    <lineage>
        <taxon>Bacteria</taxon>
        <taxon>Bacillati</taxon>
        <taxon>Bacillota</taxon>
        <taxon>Clostridia</taxon>
        <taxon>Eubacteriales</taxon>
        <taxon>Clostridiaceae</taxon>
        <taxon>Clostridium</taxon>
    </lineage>
</organism>
<comment type="pathway">
    <text evidence="2 9">Cofactor biosynthesis; molybdopterin biosynthesis.</text>
</comment>
<comment type="similarity">
    <text evidence="3 9">Belongs to the MoeA family.</text>
</comment>
<dbReference type="Gene3D" id="2.40.340.10">
    <property type="entry name" value="MoeA, C-terminal, domain IV"/>
    <property type="match status" value="1"/>
</dbReference>
<dbReference type="KEGG" id="cbei:LF65_03648"/>
<keyword evidence="9" id="KW-0808">Transferase</keyword>
<comment type="cofactor">
    <cofactor evidence="9">
        <name>Mg(2+)</name>
        <dbReference type="ChEBI" id="CHEBI:18420"/>
    </cofactor>
</comment>
<dbReference type="EC" id="2.10.1.1" evidence="4 9"/>
<gene>
    <name evidence="11" type="ORF">LF65_03648</name>
</gene>
<dbReference type="SMART" id="SM00852">
    <property type="entry name" value="MoCF_biosynth"/>
    <property type="match status" value="1"/>
</dbReference>
<evidence type="ECO:0000259" key="10">
    <source>
        <dbReference type="SMART" id="SM00852"/>
    </source>
</evidence>
<evidence type="ECO:0000256" key="2">
    <source>
        <dbReference type="ARBA" id="ARBA00005046"/>
    </source>
</evidence>
<protein>
    <recommendedName>
        <fullName evidence="5 9">Molybdopterin molybdenumtransferase</fullName>
        <ecNumber evidence="4 9">2.10.1.1</ecNumber>
    </recommendedName>
</protein>
<evidence type="ECO:0000256" key="9">
    <source>
        <dbReference type="RuleBase" id="RU365090"/>
    </source>
</evidence>
<dbReference type="Pfam" id="PF03453">
    <property type="entry name" value="MoeA_N"/>
    <property type="match status" value="1"/>
</dbReference>
<dbReference type="RefSeq" id="WP_041897862.1">
    <property type="nucleotide sequence ID" value="NZ_CP010086.2"/>
</dbReference>
<evidence type="ECO:0000256" key="5">
    <source>
        <dbReference type="ARBA" id="ARBA00021108"/>
    </source>
</evidence>
<feature type="domain" description="MoaB/Mog" evidence="10">
    <location>
        <begin position="182"/>
        <end position="320"/>
    </location>
</feature>
<dbReference type="GO" id="GO:0006777">
    <property type="term" value="P:Mo-molybdopterin cofactor biosynthetic process"/>
    <property type="evidence" value="ECO:0007669"/>
    <property type="project" value="UniProtKB-UniRule"/>
</dbReference>
<dbReference type="InterPro" id="IPR038987">
    <property type="entry name" value="MoeA-like"/>
</dbReference>
<evidence type="ECO:0000256" key="4">
    <source>
        <dbReference type="ARBA" id="ARBA00013269"/>
    </source>
</evidence>
<dbReference type="InterPro" id="IPR036135">
    <property type="entry name" value="MoeA_linker/N_sf"/>
</dbReference>
<dbReference type="NCBIfam" id="NF045515">
    <property type="entry name" value="Glp_gephyrin"/>
    <property type="match status" value="1"/>
</dbReference>
<dbReference type="GO" id="GO:0061599">
    <property type="term" value="F:molybdopterin molybdotransferase activity"/>
    <property type="evidence" value="ECO:0007669"/>
    <property type="project" value="UniProtKB-UniRule"/>
</dbReference>
<keyword evidence="9" id="KW-0460">Magnesium</keyword>
<dbReference type="InterPro" id="IPR005110">
    <property type="entry name" value="MoeA_linker/N"/>
</dbReference>
<reference evidence="12" key="1">
    <citation type="submission" date="2014-12" db="EMBL/GenBank/DDBJ databases">
        <title>Genome sequence of Clostridium beijerinckii strain 59B.</title>
        <authorList>
            <person name="Little G.T."/>
            <person name="Minton N.P."/>
        </authorList>
    </citation>
    <scope>NUCLEOTIDE SEQUENCE [LARGE SCALE GENOMIC DNA]</scope>
    <source>
        <strain evidence="12">59B</strain>
    </source>
</reference>
<dbReference type="FunFam" id="2.170.190.11:FF:000001">
    <property type="entry name" value="Molybdopterin molybdenumtransferase"/>
    <property type="match status" value="1"/>
</dbReference>
<proteinExistence type="inferred from homology"/>
<dbReference type="UniPathway" id="UPA00344"/>
<dbReference type="Gene3D" id="3.40.980.10">
    <property type="entry name" value="MoaB/Mog-like domain"/>
    <property type="match status" value="1"/>
</dbReference>
<evidence type="ECO:0000256" key="7">
    <source>
        <dbReference type="ARBA" id="ARBA00023150"/>
    </source>
</evidence>
<dbReference type="EMBL" id="CP010086">
    <property type="protein sequence ID" value="AJH00205.1"/>
    <property type="molecule type" value="Genomic_DNA"/>
</dbReference>
<evidence type="ECO:0000256" key="8">
    <source>
        <dbReference type="ARBA" id="ARBA00047317"/>
    </source>
</evidence>
<dbReference type="InterPro" id="IPR001453">
    <property type="entry name" value="MoaB/Mog_dom"/>
</dbReference>
<dbReference type="SUPFAM" id="SSF53218">
    <property type="entry name" value="Molybdenum cofactor biosynthesis proteins"/>
    <property type="match status" value="1"/>
</dbReference>
<dbReference type="PANTHER" id="PTHR10192:SF5">
    <property type="entry name" value="GEPHYRIN"/>
    <property type="match status" value="1"/>
</dbReference>
<sequence>MVGIELEKAVSVMLENIHEITDAEEVNLLEANGRVIAEGFYAPISNPPFDRSPLDGYALKAYDTKGAGRDNPIKLKVIDEVFAGEFSNKVLKNGEAIRIMTGAKMPEGADCVVRQENTNEDMEEVEIYKELSAHDNYIFKGEDIVKGDLLIKKGEVLNYVHQGIIASMGKSSVKVIRKIKAALFVTGDEVSSPGKDLSDGKIYDSNLYLIYSRLVEFGITPIFAEIIEDKYEKVAERIKKVIDEVDIVITTGGVSVGKKDILHEAIPFLGADRIFWKVKLKPGTPAMFSIYRNKPILSLSGNPFAALSTFELLGRPVLSKISGNFNINTRTVTAVMDSDFNKSSKVRRFVRGLYEDGKIKLISNKHSSGMLSSMNGCNALIDIKAGTAKLSDGDDVSVILL</sequence>
<evidence type="ECO:0000256" key="1">
    <source>
        <dbReference type="ARBA" id="ARBA00002901"/>
    </source>
</evidence>
<comment type="function">
    <text evidence="1 9">Catalyzes the insertion of molybdate into adenylated molybdopterin with the concomitant release of AMP.</text>
</comment>
<dbReference type="NCBIfam" id="TIGR00177">
    <property type="entry name" value="molyb_syn"/>
    <property type="match status" value="1"/>
</dbReference>
<dbReference type="Pfam" id="PF03454">
    <property type="entry name" value="MoeA_C"/>
    <property type="match status" value="1"/>
</dbReference>
<dbReference type="GO" id="GO:0046872">
    <property type="term" value="F:metal ion binding"/>
    <property type="evidence" value="ECO:0007669"/>
    <property type="project" value="UniProtKB-UniRule"/>
</dbReference>
<dbReference type="Gene3D" id="2.170.190.11">
    <property type="entry name" value="Molybdopterin biosynthesis moea protein, domain 3"/>
    <property type="match status" value="1"/>
</dbReference>
<dbReference type="PANTHER" id="PTHR10192">
    <property type="entry name" value="MOLYBDOPTERIN BIOSYNTHESIS PROTEIN"/>
    <property type="match status" value="1"/>
</dbReference>
<dbReference type="SUPFAM" id="SSF63867">
    <property type="entry name" value="MoeA C-terminal domain-like"/>
    <property type="match status" value="1"/>
</dbReference>